<comment type="caution">
    <text evidence="1">The sequence shown here is derived from an EMBL/GenBank/DDBJ whole genome shotgun (WGS) entry which is preliminary data.</text>
</comment>
<evidence type="ECO:0000313" key="2">
    <source>
        <dbReference type="Proteomes" id="UP001054837"/>
    </source>
</evidence>
<protein>
    <submittedName>
        <fullName evidence="1">Uncharacterized protein</fullName>
    </submittedName>
</protein>
<gene>
    <name evidence="1" type="ORF">CDAR_398821</name>
</gene>
<dbReference type="EMBL" id="BPLQ01012576">
    <property type="protein sequence ID" value="GIY66280.1"/>
    <property type="molecule type" value="Genomic_DNA"/>
</dbReference>
<accession>A0AAV4V7R8</accession>
<organism evidence="1 2">
    <name type="scientific">Caerostris darwini</name>
    <dbReference type="NCBI Taxonomy" id="1538125"/>
    <lineage>
        <taxon>Eukaryota</taxon>
        <taxon>Metazoa</taxon>
        <taxon>Ecdysozoa</taxon>
        <taxon>Arthropoda</taxon>
        <taxon>Chelicerata</taxon>
        <taxon>Arachnida</taxon>
        <taxon>Araneae</taxon>
        <taxon>Araneomorphae</taxon>
        <taxon>Entelegynae</taxon>
        <taxon>Araneoidea</taxon>
        <taxon>Araneidae</taxon>
        <taxon>Caerostris</taxon>
    </lineage>
</organism>
<name>A0AAV4V7R8_9ARAC</name>
<dbReference type="Proteomes" id="UP001054837">
    <property type="component" value="Unassembled WGS sequence"/>
</dbReference>
<proteinExistence type="predicted"/>
<keyword evidence="2" id="KW-1185">Reference proteome</keyword>
<sequence length="131" mass="15588">MLNTIPAYSAIAITISSNSTLVTTLPTYSYNGHCFSKIFYCGLYNCDIFHCVKIPFLFYNDHYNSIEFHNDDYLPNIFYNGHYNITYSGLYKLDIFYSNLYDYDVFYNGHYNSGKFHNDQYIYNIFYNDEN</sequence>
<reference evidence="1 2" key="1">
    <citation type="submission" date="2021-06" db="EMBL/GenBank/DDBJ databases">
        <title>Caerostris darwini draft genome.</title>
        <authorList>
            <person name="Kono N."/>
            <person name="Arakawa K."/>
        </authorList>
    </citation>
    <scope>NUCLEOTIDE SEQUENCE [LARGE SCALE GENOMIC DNA]</scope>
</reference>
<dbReference type="AlphaFoldDB" id="A0AAV4V7R8"/>
<evidence type="ECO:0000313" key="1">
    <source>
        <dbReference type="EMBL" id="GIY66280.1"/>
    </source>
</evidence>